<dbReference type="EnsemblMetazoa" id="G16311.2">
    <property type="protein sequence ID" value="G16311.2:cds"/>
    <property type="gene ID" value="G16311"/>
</dbReference>
<dbReference type="InterPro" id="IPR026928">
    <property type="entry name" value="FAX/IsoI-like"/>
</dbReference>
<dbReference type="InterPro" id="IPR012336">
    <property type="entry name" value="Thioredoxin-like_fold"/>
</dbReference>
<dbReference type="SFLD" id="SFLDG01200">
    <property type="entry name" value="SUF1.1"/>
    <property type="match status" value="1"/>
</dbReference>
<feature type="transmembrane region" description="Helical" evidence="2">
    <location>
        <begin position="6"/>
        <end position="26"/>
    </location>
</feature>
<evidence type="ECO:0008006" key="7">
    <source>
        <dbReference type="Google" id="ProtNLM"/>
    </source>
</evidence>
<name>A0A8W8J1F0_MAGGI</name>
<dbReference type="Pfam" id="PF17172">
    <property type="entry name" value="GST_N_4"/>
    <property type="match status" value="1"/>
</dbReference>
<dbReference type="InterPro" id="IPR036282">
    <property type="entry name" value="Glutathione-S-Trfase_C_sf"/>
</dbReference>
<dbReference type="Gene3D" id="1.20.1050.10">
    <property type="match status" value="1"/>
</dbReference>
<dbReference type="Proteomes" id="UP000005408">
    <property type="component" value="Unassembled WGS sequence"/>
</dbReference>
<keyword evidence="2" id="KW-0812">Transmembrane</keyword>
<dbReference type="OrthoDB" id="5809458at2759"/>
<evidence type="ECO:0000256" key="2">
    <source>
        <dbReference type="SAM" id="Phobius"/>
    </source>
</evidence>
<evidence type="ECO:0000313" key="5">
    <source>
        <dbReference type="EnsemblMetazoa" id="G16311.1:cds"/>
    </source>
</evidence>
<reference evidence="5" key="1">
    <citation type="submission" date="2022-08" db="UniProtKB">
        <authorList>
            <consortium name="EnsemblMetazoa"/>
        </authorList>
    </citation>
    <scope>IDENTIFICATION</scope>
    <source>
        <strain evidence="5">05x7-T-G4-1.051#20</strain>
    </source>
</reference>
<feature type="domain" description="Thioredoxin-like fold" evidence="4">
    <location>
        <begin position="56"/>
        <end position="148"/>
    </location>
</feature>
<dbReference type="GO" id="GO:0005737">
    <property type="term" value="C:cytoplasm"/>
    <property type="evidence" value="ECO:0007669"/>
    <property type="project" value="TreeGrafter"/>
</dbReference>
<evidence type="ECO:0000313" key="6">
    <source>
        <dbReference type="Proteomes" id="UP000005408"/>
    </source>
</evidence>
<accession>A0A8W8J1F0</accession>
<protein>
    <recommendedName>
        <fullName evidence="7">Failed axon connections-like protein</fullName>
    </recommendedName>
</protein>
<dbReference type="PANTHER" id="PTHR12289">
    <property type="entry name" value="METAXIN RELATED"/>
    <property type="match status" value="1"/>
</dbReference>
<dbReference type="SFLD" id="SFLDS00019">
    <property type="entry name" value="Glutathione_Transferase_(cytos"/>
    <property type="match status" value="1"/>
</dbReference>
<evidence type="ECO:0000259" key="3">
    <source>
        <dbReference type="Pfam" id="PF17171"/>
    </source>
</evidence>
<dbReference type="SUPFAM" id="SSF52833">
    <property type="entry name" value="Thioredoxin-like"/>
    <property type="match status" value="1"/>
</dbReference>
<sequence>MLPQILIAVFVIVLTSLLCKIGHFLYRRSKRRHNVSPDVVILYQIGRGPFAPSVSPFPLKLETFLRMTKTPYVNDHSAKFSSKRKTPWMEYDGKSIADSQFCVEYIKKKRGIDASKHLSPAERGIARAFQKLTEENLYWTMCLEMFGDDISTVKKVIPYTGLKLWFTLWFLRRVIKQETWGHGIGRHTPDEVWSIAVDDMTAISNFLGDKDFFMGSEPSEVDCAMFGMLVMILWNMPDSKHEKYAKEHLPNLVEYCERMKARFWPDWDEHILTSDRYQNDDGKIYFKEPGDSIFRSED</sequence>
<comment type="similarity">
    <text evidence="1">Belongs to the FAX family.</text>
</comment>
<evidence type="ECO:0000256" key="1">
    <source>
        <dbReference type="ARBA" id="ARBA00006475"/>
    </source>
</evidence>
<dbReference type="SFLD" id="SFLDG01180">
    <property type="entry name" value="SUF1"/>
    <property type="match status" value="1"/>
</dbReference>
<dbReference type="Pfam" id="PF17171">
    <property type="entry name" value="GST_C_6"/>
    <property type="match status" value="1"/>
</dbReference>
<keyword evidence="2" id="KW-0472">Membrane</keyword>
<organism evidence="5 6">
    <name type="scientific">Magallana gigas</name>
    <name type="common">Pacific oyster</name>
    <name type="synonym">Crassostrea gigas</name>
    <dbReference type="NCBI Taxonomy" id="29159"/>
    <lineage>
        <taxon>Eukaryota</taxon>
        <taxon>Metazoa</taxon>
        <taxon>Spiralia</taxon>
        <taxon>Lophotrochozoa</taxon>
        <taxon>Mollusca</taxon>
        <taxon>Bivalvia</taxon>
        <taxon>Autobranchia</taxon>
        <taxon>Pteriomorphia</taxon>
        <taxon>Ostreida</taxon>
        <taxon>Ostreoidea</taxon>
        <taxon>Ostreidae</taxon>
        <taxon>Magallana</taxon>
    </lineage>
</organism>
<evidence type="ECO:0000259" key="4">
    <source>
        <dbReference type="Pfam" id="PF17172"/>
    </source>
</evidence>
<dbReference type="InterPro" id="IPR036249">
    <property type="entry name" value="Thioredoxin-like_sf"/>
</dbReference>
<dbReference type="SUPFAM" id="SSF47616">
    <property type="entry name" value="GST C-terminal domain-like"/>
    <property type="match status" value="1"/>
</dbReference>
<dbReference type="CDD" id="cd03193">
    <property type="entry name" value="GST_C_Metaxin"/>
    <property type="match status" value="1"/>
</dbReference>
<dbReference type="InterPro" id="IPR033468">
    <property type="entry name" value="Metaxin_GST"/>
</dbReference>
<dbReference type="EnsemblMetazoa" id="G16311.1">
    <property type="protein sequence ID" value="G16311.1:cds"/>
    <property type="gene ID" value="G16311"/>
</dbReference>
<keyword evidence="2" id="KW-1133">Transmembrane helix</keyword>
<proteinExistence type="inferred from homology"/>
<dbReference type="InterPro" id="IPR050931">
    <property type="entry name" value="Mito_Protein_Transport_Metaxin"/>
</dbReference>
<dbReference type="PANTHER" id="PTHR12289:SF41">
    <property type="entry name" value="FAILED AXON CONNECTIONS-RELATED"/>
    <property type="match status" value="1"/>
</dbReference>
<dbReference type="AlphaFoldDB" id="A0A8W8J1F0"/>
<keyword evidence="6" id="KW-1185">Reference proteome</keyword>
<feature type="domain" description="Metaxin glutathione S-transferase" evidence="3">
    <location>
        <begin position="198"/>
        <end position="259"/>
    </location>
</feature>
<dbReference type="InterPro" id="IPR040079">
    <property type="entry name" value="Glutathione_S-Trfase"/>
</dbReference>
<dbReference type="Gene3D" id="3.40.30.10">
    <property type="entry name" value="Glutaredoxin"/>
    <property type="match status" value="1"/>
</dbReference>
<dbReference type="OMA" id="RRIHDKY"/>